<reference evidence="1 2" key="1">
    <citation type="submission" date="2016-07" db="EMBL/GenBank/DDBJ databases">
        <authorList>
            <person name="Reedoy K."/>
            <person name="Kasavan K."/>
            <person name="Gounden S."/>
            <person name="Phinius B."/>
            <person name="Wilson C.A."/>
            <person name="Venkatas J."/>
            <person name="Garlena R.A."/>
            <person name="Russell D.A."/>
            <person name="Bowman C.A."/>
            <person name="Rubin E."/>
            <person name="Larsen M.H."/>
            <person name="Guerrero C.A."/>
            <person name="Jacobs-Sera D."/>
            <person name="Hatfull G.F."/>
        </authorList>
    </citation>
    <scope>NUCLEOTIDE SEQUENCE [LARGE SCALE GENOMIC DNA]</scope>
</reference>
<dbReference type="Proteomes" id="UP000221964">
    <property type="component" value="Segment"/>
</dbReference>
<protein>
    <recommendedName>
        <fullName evidence="3">RuvC-like resolvase</fullName>
    </recommendedName>
</protein>
<evidence type="ECO:0000313" key="1">
    <source>
        <dbReference type="EMBL" id="AOT25134.1"/>
    </source>
</evidence>
<organism evidence="1 2">
    <name type="scientific">Mycobacterium phage Taheera</name>
    <dbReference type="NCBI Taxonomy" id="1897549"/>
    <lineage>
        <taxon>Viruses</taxon>
        <taxon>Duplodnaviria</taxon>
        <taxon>Heunggongvirae</taxon>
        <taxon>Uroviricota</taxon>
        <taxon>Caudoviricetes</taxon>
        <taxon>Gclasvirinae</taxon>
        <taxon>Liefievirus</taxon>
        <taxon>Liefievirus taheera</taxon>
    </lineage>
</organism>
<dbReference type="GeneID" id="63925794"/>
<evidence type="ECO:0000313" key="2">
    <source>
        <dbReference type="Proteomes" id="UP000221964"/>
    </source>
</evidence>
<name>A0A1D8EVR0_9CAUD</name>
<dbReference type="EMBL" id="KX641265">
    <property type="protein sequence ID" value="AOT25134.1"/>
    <property type="molecule type" value="Genomic_DNA"/>
</dbReference>
<proteinExistence type="predicted"/>
<keyword evidence="2" id="KW-1185">Reference proteome</keyword>
<evidence type="ECO:0008006" key="3">
    <source>
        <dbReference type="Google" id="ProtNLM"/>
    </source>
</evidence>
<gene>
    <name evidence="1" type="primary">23</name>
    <name evidence="1" type="ORF">PBI_TAHEERA_23</name>
</gene>
<sequence>MPLKPVELITEPTYTAMRFDGTVGSATDVAWAVQAGLASRLLVRADIEAFQEGNNAPEWRMTLRRPDDVEVEIYAGYWIVAWSTGLIEGYDDASYRAKFTLPEGEE</sequence>
<dbReference type="KEGG" id="vg:63925794"/>
<accession>A0A1D8EVR0</accession>
<dbReference type="RefSeq" id="YP_010051308.1">
    <property type="nucleotide sequence ID" value="NC_054440.1"/>
</dbReference>